<evidence type="ECO:0000313" key="1">
    <source>
        <dbReference type="EMBL" id="GDZ93088.1"/>
    </source>
</evidence>
<dbReference type="AlphaFoldDB" id="A0A4P5ZAT7"/>
<comment type="caution">
    <text evidence="1">The sequence shown here is derived from an EMBL/GenBank/DDBJ whole genome shotgun (WGS) entry which is preliminary data.</text>
</comment>
<sequence length="68" mass="7565">MRLPNLSPPVKRPDVIYPHRSVDVVNGTEEELLSIRLKLLHGANYNDPAAFAHRSYQQLKSSGCGCGF</sequence>
<dbReference type="EMBL" id="BJCD01000031">
    <property type="protein sequence ID" value="GDZ93088.1"/>
    <property type="molecule type" value="Genomic_DNA"/>
</dbReference>
<accession>A0A4P5ZAT7</accession>
<dbReference type="NCBIfam" id="TIGR04220">
    <property type="entry name" value="patB_acyB_mcaB"/>
    <property type="match status" value="1"/>
</dbReference>
<dbReference type="RefSeq" id="WP_026794796.1">
    <property type="nucleotide sequence ID" value="NZ_BJCD01000031.1"/>
</dbReference>
<dbReference type="InterPro" id="IPR026473">
    <property type="entry name" value="PatB_AcyB_McaB"/>
</dbReference>
<gene>
    <name evidence="1" type="ORF">PA905_09230</name>
</gene>
<evidence type="ECO:0000313" key="2">
    <source>
        <dbReference type="Proteomes" id="UP000299794"/>
    </source>
</evidence>
<dbReference type="Proteomes" id="UP000299794">
    <property type="component" value="Unassembled WGS sequence"/>
</dbReference>
<organism evidence="1 2">
    <name type="scientific">Planktothrix agardhii CCAP 1459/11A</name>
    <dbReference type="NCBI Taxonomy" id="282420"/>
    <lineage>
        <taxon>Bacteria</taxon>
        <taxon>Bacillati</taxon>
        <taxon>Cyanobacteriota</taxon>
        <taxon>Cyanophyceae</taxon>
        <taxon>Oscillatoriophycideae</taxon>
        <taxon>Oscillatoriales</taxon>
        <taxon>Microcoleaceae</taxon>
        <taxon>Planktothrix</taxon>
    </lineage>
</organism>
<evidence type="ECO:0008006" key="3">
    <source>
        <dbReference type="Google" id="ProtNLM"/>
    </source>
</evidence>
<protein>
    <recommendedName>
        <fullName evidence="3">Cyanobactin biosynthesis system PatB/AcyB/McaB family protein</fullName>
    </recommendedName>
</protein>
<name>A0A4P5ZAT7_PLAAG</name>
<proteinExistence type="predicted"/>
<reference evidence="2" key="1">
    <citation type="submission" date="2019-02" db="EMBL/GenBank/DDBJ databases">
        <title>Draft genome sequence of Planktothrix agardhii NIES-905.</title>
        <authorList>
            <person name="Yamaguchi H."/>
            <person name="Suzuki S."/>
            <person name="Kawachi M."/>
        </authorList>
    </citation>
    <scope>NUCLEOTIDE SEQUENCE [LARGE SCALE GENOMIC DNA]</scope>
    <source>
        <strain evidence="2">CCAP 1459/11A</strain>
    </source>
</reference>